<reference evidence="3" key="1">
    <citation type="submission" date="2023-04" db="EMBL/GenBank/DDBJ databases">
        <title>Phytophthora fragariaefolia NBRC 109709.</title>
        <authorList>
            <person name="Ichikawa N."/>
            <person name="Sato H."/>
            <person name="Tonouchi N."/>
        </authorList>
    </citation>
    <scope>NUCLEOTIDE SEQUENCE</scope>
    <source>
        <strain evidence="3">NBRC 109709</strain>
    </source>
</reference>
<gene>
    <name evidence="3" type="ORF">Pfra01_000124500</name>
</gene>
<evidence type="ECO:0000313" key="4">
    <source>
        <dbReference type="Proteomes" id="UP001165121"/>
    </source>
</evidence>
<feature type="transmembrane region" description="Helical" evidence="2">
    <location>
        <begin position="201"/>
        <end position="221"/>
    </location>
</feature>
<evidence type="ECO:0000256" key="1">
    <source>
        <dbReference type="SAM" id="MobiDB-lite"/>
    </source>
</evidence>
<keyword evidence="2" id="KW-0472">Membrane</keyword>
<name>A0A9W6TQ05_9STRA</name>
<accession>A0A9W6TQ05</accession>
<dbReference type="EMBL" id="BSXT01000094">
    <property type="protein sequence ID" value="GMF17500.1"/>
    <property type="molecule type" value="Genomic_DNA"/>
</dbReference>
<keyword evidence="2" id="KW-0812">Transmembrane</keyword>
<feature type="region of interest" description="Disordered" evidence="1">
    <location>
        <begin position="150"/>
        <end position="197"/>
    </location>
</feature>
<keyword evidence="2" id="KW-1133">Transmembrane helix</keyword>
<dbReference type="OrthoDB" id="117590at2759"/>
<dbReference type="Proteomes" id="UP001165121">
    <property type="component" value="Unassembled WGS sequence"/>
</dbReference>
<keyword evidence="4" id="KW-1185">Reference proteome</keyword>
<comment type="caution">
    <text evidence="3">The sequence shown here is derived from an EMBL/GenBank/DDBJ whole genome shotgun (WGS) entry which is preliminary data.</text>
</comment>
<sequence>MFTGAATCTPQADPANPTCTLAGSSGLYVTKDCTNDYQIFLITIFGDTPYVIAELYEDTKDGQACGILQGIAASLADSKCHASLDAGKASFRITLGPTDGTATVEIFDDGDCRSVPSVIPITKDDFDDHKCLNDKKVKFALGGTPPVGWTGSATGSMTGSTTGTKTGSTTGTGSESGSNDSTPTPTSTATTGSGTSTAGSLWSVSTFALLLTATALLGAALA</sequence>
<dbReference type="AlphaFoldDB" id="A0A9W6TQ05"/>
<evidence type="ECO:0000313" key="3">
    <source>
        <dbReference type="EMBL" id="GMF17500.1"/>
    </source>
</evidence>
<organism evidence="3 4">
    <name type="scientific">Phytophthora fragariaefolia</name>
    <dbReference type="NCBI Taxonomy" id="1490495"/>
    <lineage>
        <taxon>Eukaryota</taxon>
        <taxon>Sar</taxon>
        <taxon>Stramenopiles</taxon>
        <taxon>Oomycota</taxon>
        <taxon>Peronosporomycetes</taxon>
        <taxon>Peronosporales</taxon>
        <taxon>Peronosporaceae</taxon>
        <taxon>Phytophthora</taxon>
    </lineage>
</organism>
<evidence type="ECO:0000256" key="2">
    <source>
        <dbReference type="SAM" id="Phobius"/>
    </source>
</evidence>
<protein>
    <submittedName>
        <fullName evidence="3">Unnamed protein product</fullName>
    </submittedName>
</protein>
<proteinExistence type="predicted"/>